<organism evidence="1">
    <name type="scientific">uncultured alpha proteobacterium EB080_L58F04</name>
    <dbReference type="NCBI Taxonomy" id="710798"/>
    <lineage>
        <taxon>Bacteria</taxon>
        <taxon>Pseudomonadati</taxon>
        <taxon>Pseudomonadota</taxon>
        <taxon>Alphaproteobacteria</taxon>
        <taxon>environmental samples</taxon>
    </lineage>
</organism>
<protein>
    <submittedName>
        <fullName evidence="1">Uncharacterized protein</fullName>
    </submittedName>
</protein>
<dbReference type="AlphaFoldDB" id="E0Y1I1"/>
<evidence type="ECO:0000313" key="1">
    <source>
        <dbReference type="EMBL" id="ADI20522.1"/>
    </source>
</evidence>
<name>E0Y1I1_9PROT</name>
<dbReference type="EMBL" id="GU474942">
    <property type="protein sequence ID" value="ADI20522.1"/>
    <property type="molecule type" value="Genomic_DNA"/>
</dbReference>
<proteinExistence type="predicted"/>
<accession>E0Y1I1</accession>
<reference evidence="1" key="1">
    <citation type="journal article" date="2011" name="Environ. Microbiol.">
        <title>Time-series analyses of Monterey Bay coastal microbial picoplankton using a 'genome proxy' microarray.</title>
        <authorList>
            <person name="Rich V.I."/>
            <person name="Pham V.D."/>
            <person name="Eppley J."/>
            <person name="Shi Y."/>
            <person name="DeLong E.F."/>
        </authorList>
    </citation>
    <scope>NUCLEOTIDE SEQUENCE</scope>
</reference>
<sequence>MTAYSDFKKYEAVLAHCQSSANSELYRNAEDYGKAAGFFDSRNHLTQTGSDLAHILLVDEVRHNRIAA</sequence>